<dbReference type="InterPro" id="IPR020904">
    <property type="entry name" value="Sc_DH/Rdtase_CS"/>
</dbReference>
<dbReference type="GO" id="GO:0016616">
    <property type="term" value="F:oxidoreductase activity, acting on the CH-OH group of donors, NAD or NADP as acceptor"/>
    <property type="evidence" value="ECO:0007669"/>
    <property type="project" value="TreeGrafter"/>
</dbReference>
<dbReference type="Pfam" id="PF13561">
    <property type="entry name" value="adh_short_C2"/>
    <property type="match status" value="1"/>
</dbReference>
<comment type="caution">
    <text evidence="2">The sequence shown here is derived from an EMBL/GenBank/DDBJ whole genome shotgun (WGS) entry which is preliminary data.</text>
</comment>
<dbReference type="Proteomes" id="UP000295341">
    <property type="component" value="Unassembled WGS sequence"/>
</dbReference>
<evidence type="ECO:0000313" key="2">
    <source>
        <dbReference type="EMBL" id="TDU28022.1"/>
    </source>
</evidence>
<protein>
    <submittedName>
        <fullName evidence="2">NAD(P)-dependent dehydrogenase (Short-subunit alcohol dehydrogenase family)</fullName>
    </submittedName>
</protein>
<proteinExistence type="inferred from homology"/>
<evidence type="ECO:0000256" key="1">
    <source>
        <dbReference type="ARBA" id="ARBA00006484"/>
    </source>
</evidence>
<dbReference type="InterPro" id="IPR036291">
    <property type="entry name" value="NAD(P)-bd_dom_sf"/>
</dbReference>
<dbReference type="SUPFAM" id="SSF51735">
    <property type="entry name" value="NAD(P)-binding Rossmann-fold domains"/>
    <property type="match status" value="1"/>
</dbReference>
<dbReference type="PRINTS" id="PR00081">
    <property type="entry name" value="GDHRDH"/>
</dbReference>
<organism evidence="2 3">
    <name type="scientific">Panacagrimonas perspica</name>
    <dbReference type="NCBI Taxonomy" id="381431"/>
    <lineage>
        <taxon>Bacteria</taxon>
        <taxon>Pseudomonadati</taxon>
        <taxon>Pseudomonadota</taxon>
        <taxon>Gammaproteobacteria</taxon>
        <taxon>Nevskiales</taxon>
        <taxon>Nevskiaceae</taxon>
        <taxon>Panacagrimonas</taxon>
    </lineage>
</organism>
<dbReference type="RefSeq" id="WP_133881613.1">
    <property type="nucleotide sequence ID" value="NZ_MWIN01000010.1"/>
</dbReference>
<evidence type="ECO:0000313" key="3">
    <source>
        <dbReference type="Proteomes" id="UP000295341"/>
    </source>
</evidence>
<dbReference type="Gene3D" id="3.40.50.720">
    <property type="entry name" value="NAD(P)-binding Rossmann-like Domain"/>
    <property type="match status" value="1"/>
</dbReference>
<dbReference type="CDD" id="cd05233">
    <property type="entry name" value="SDR_c"/>
    <property type="match status" value="1"/>
</dbReference>
<dbReference type="AlphaFoldDB" id="A0A4S3K5N6"/>
<sequence>MTQRKLEGRKALVSGGASGIGEASARLLAAEGAAVMISDIDDANGERVVREICEAGGVAHYRHVDVTNRTAVRRMVHDAEATLGGLGILMNNAMTNPSADYTEDQRWDLMLESGLSAYWAAATEAAPILARSGHGAIVSIASIAGARLGIDFASEAYSAAKAGTIGLSRKLAKRFGPSGVRSNVICPGVIETPRWRSPGSPEPQFARRYRQMAPLGRFGQTPEVAKLVLFLASDDSSYITGQDIAIDGGFTMAFRFESVDFDAE</sequence>
<comment type="similarity">
    <text evidence="1">Belongs to the short-chain dehydrogenases/reductases (SDR) family.</text>
</comment>
<accession>A0A4S3K5N6</accession>
<dbReference type="OrthoDB" id="9806974at2"/>
<reference evidence="2 3" key="1">
    <citation type="submission" date="2019-03" db="EMBL/GenBank/DDBJ databases">
        <title>Genomic Encyclopedia of Type Strains, Phase IV (KMG-IV): sequencing the most valuable type-strain genomes for metagenomic binning, comparative biology and taxonomic classification.</title>
        <authorList>
            <person name="Goeker M."/>
        </authorList>
    </citation>
    <scope>NUCLEOTIDE SEQUENCE [LARGE SCALE GENOMIC DNA]</scope>
    <source>
        <strain evidence="2 3">DSM 26377</strain>
    </source>
</reference>
<dbReference type="PANTHER" id="PTHR42760">
    <property type="entry name" value="SHORT-CHAIN DEHYDROGENASES/REDUCTASES FAMILY MEMBER"/>
    <property type="match status" value="1"/>
</dbReference>
<dbReference type="PRINTS" id="PR00080">
    <property type="entry name" value="SDRFAMILY"/>
</dbReference>
<dbReference type="InterPro" id="IPR002347">
    <property type="entry name" value="SDR_fam"/>
</dbReference>
<gene>
    <name evidence="2" type="ORF">DFR24_2381</name>
</gene>
<dbReference type="EMBL" id="SOBT01000009">
    <property type="protein sequence ID" value="TDU28022.1"/>
    <property type="molecule type" value="Genomic_DNA"/>
</dbReference>
<keyword evidence="3" id="KW-1185">Reference proteome</keyword>
<dbReference type="FunFam" id="3.40.50.720:FF:000084">
    <property type="entry name" value="Short-chain dehydrogenase reductase"/>
    <property type="match status" value="1"/>
</dbReference>
<name>A0A4S3K5N6_9GAMM</name>
<dbReference type="PROSITE" id="PS00061">
    <property type="entry name" value="ADH_SHORT"/>
    <property type="match status" value="1"/>
</dbReference>